<dbReference type="OrthoDB" id="2640165at2"/>
<organism evidence="3 4">
    <name type="scientific">Paenibacillus hemerocallicola</name>
    <dbReference type="NCBI Taxonomy" id="1172614"/>
    <lineage>
        <taxon>Bacteria</taxon>
        <taxon>Bacillati</taxon>
        <taxon>Bacillota</taxon>
        <taxon>Bacilli</taxon>
        <taxon>Bacillales</taxon>
        <taxon>Paenibacillaceae</taxon>
        <taxon>Paenibacillus</taxon>
    </lineage>
</organism>
<accession>A0A5C4T884</accession>
<reference evidence="3 4" key="1">
    <citation type="submission" date="2019-05" db="EMBL/GenBank/DDBJ databases">
        <title>We sequenced the genome of Paenibacillus hemerocallicola KCTC 33185 for further insight into its adaptation and study the phylogeny of Paenibacillus.</title>
        <authorList>
            <person name="Narsing Rao M.P."/>
        </authorList>
    </citation>
    <scope>NUCLEOTIDE SEQUENCE [LARGE SCALE GENOMIC DNA]</scope>
    <source>
        <strain evidence="3 4">KCTC 33185</strain>
    </source>
</reference>
<keyword evidence="1" id="KW-1133">Transmembrane helix</keyword>
<comment type="caution">
    <text evidence="3">The sequence shown here is derived from an EMBL/GenBank/DDBJ whole genome shotgun (WGS) entry which is preliminary data.</text>
</comment>
<proteinExistence type="predicted"/>
<keyword evidence="4" id="KW-1185">Reference proteome</keyword>
<protein>
    <submittedName>
        <fullName evidence="3">DUF4097 domain-containing protein</fullName>
    </submittedName>
</protein>
<dbReference type="Pfam" id="PF13349">
    <property type="entry name" value="DUF4097"/>
    <property type="match status" value="1"/>
</dbReference>
<dbReference type="AlphaFoldDB" id="A0A5C4T884"/>
<dbReference type="InterPro" id="IPR025164">
    <property type="entry name" value="Toastrack_DUF4097"/>
</dbReference>
<keyword evidence="1" id="KW-0812">Transmembrane</keyword>
<evidence type="ECO:0000313" key="4">
    <source>
        <dbReference type="Proteomes" id="UP000307943"/>
    </source>
</evidence>
<name>A0A5C4T884_9BACL</name>
<feature type="domain" description="DUF4097" evidence="2">
    <location>
        <begin position="106"/>
        <end position="238"/>
    </location>
</feature>
<feature type="transmembrane region" description="Helical" evidence="1">
    <location>
        <begin position="20"/>
        <end position="38"/>
    </location>
</feature>
<keyword evidence="1" id="KW-0472">Membrane</keyword>
<evidence type="ECO:0000259" key="2">
    <source>
        <dbReference type="Pfam" id="PF13349"/>
    </source>
</evidence>
<dbReference type="EMBL" id="VDCQ01000021">
    <property type="protein sequence ID" value="TNJ65142.1"/>
    <property type="molecule type" value="Genomic_DNA"/>
</dbReference>
<sequence length="266" mass="28394">MYEATTIKTTGSGRKLNNLWKYAGIPVMLAGMIVWTGCGMQKKEERREVELPAASIETLEVDAGEGDLTIKGDEKATTIRAVAVIKSTGGVKDETIVFTLKPDGKNAKLVSKFKSDIGLDNRTMDVTVTVPVKMNLDVEDDSGDINISDIEGNISLDDDSGDIVLKKIQGKLTIEDDSGAIEISDSRGDADIEDDSGDIAIRNHNGNLNISDDSGDIRVTDVKGSVTVKDDSGDIGIRGVDGDVTILNDGSGRLNVEDVKGKYTSK</sequence>
<evidence type="ECO:0000313" key="3">
    <source>
        <dbReference type="EMBL" id="TNJ65142.1"/>
    </source>
</evidence>
<dbReference type="Proteomes" id="UP000307943">
    <property type="component" value="Unassembled WGS sequence"/>
</dbReference>
<gene>
    <name evidence="3" type="ORF">FE784_16195</name>
</gene>
<evidence type="ECO:0000256" key="1">
    <source>
        <dbReference type="SAM" id="Phobius"/>
    </source>
</evidence>